<organism evidence="1">
    <name type="scientific">freshwater metagenome</name>
    <dbReference type="NCBI Taxonomy" id="449393"/>
    <lineage>
        <taxon>unclassified sequences</taxon>
        <taxon>metagenomes</taxon>
        <taxon>ecological metagenomes</taxon>
    </lineage>
</organism>
<sequence length="84" mass="9559">MSNFFDLDISFEEDGDADLSKIPAKQLLSAIETLPESLKDVAMGIFYQKRTFSDVSQDLGIRQSELVTRLHRAQLAISMHLMKR</sequence>
<dbReference type="InterPro" id="IPR013324">
    <property type="entry name" value="RNA_pol_sigma_r3/r4-like"/>
</dbReference>
<gene>
    <name evidence="1" type="ORF">UFOPK4284_01124</name>
</gene>
<protein>
    <submittedName>
        <fullName evidence="1">Unannotated protein</fullName>
    </submittedName>
</protein>
<proteinExistence type="predicted"/>
<dbReference type="EMBL" id="CAFBQE010000106">
    <property type="protein sequence ID" value="CAB5053588.1"/>
    <property type="molecule type" value="Genomic_DNA"/>
</dbReference>
<reference evidence="1" key="1">
    <citation type="submission" date="2020-05" db="EMBL/GenBank/DDBJ databases">
        <authorList>
            <person name="Chiriac C."/>
            <person name="Salcher M."/>
            <person name="Ghai R."/>
            <person name="Kavagutti S V."/>
        </authorList>
    </citation>
    <scope>NUCLEOTIDE SEQUENCE</scope>
</reference>
<name>A0A6J7TN96_9ZZZZ</name>
<dbReference type="InterPro" id="IPR036388">
    <property type="entry name" value="WH-like_DNA-bd_sf"/>
</dbReference>
<dbReference type="Gene3D" id="1.10.10.10">
    <property type="entry name" value="Winged helix-like DNA-binding domain superfamily/Winged helix DNA-binding domain"/>
    <property type="match status" value="1"/>
</dbReference>
<evidence type="ECO:0000313" key="1">
    <source>
        <dbReference type="EMBL" id="CAB5053588.1"/>
    </source>
</evidence>
<dbReference type="AlphaFoldDB" id="A0A6J7TN96"/>
<accession>A0A6J7TN96</accession>
<dbReference type="SUPFAM" id="SSF88659">
    <property type="entry name" value="Sigma3 and sigma4 domains of RNA polymerase sigma factors"/>
    <property type="match status" value="1"/>
</dbReference>